<dbReference type="PROSITE" id="PS00383">
    <property type="entry name" value="TYR_PHOSPHATASE_1"/>
    <property type="match status" value="1"/>
</dbReference>
<dbReference type="AlphaFoldDB" id="A0AAE9WAR8"/>
<sequence>MDTIRAIVSRNRRGLDRNEGYGQLDLAEITDRLIAMSTPAAGLHSIYRNDENAVLRYLHDKYSERWMMINLCAERSVYHHKLFISKLEVYGFEDHNPPPFVLLCTIIDRMANLLAQDPISKLIVHCKAGKGRTGTVLCSYLVAHAGYTFTQSMELYTKKRMRRGYGLTIPSQIRYVRYIEAWSQLRNQQPAGNVEDLALAESVLQEFEIESKDFPNLTLALYTFDANNRRLKFPVWASCKWDPCTDSNQTQKWRLVCNWSSPISEYMVSIFPSGFRAFSRQVHFWFHTQLQSLLLGTTVGRTSFSETRFLNEPESSITYHFSWTEMDGYQSVSAPYFHILSLRYSYMRKKKEKKNRNTT</sequence>
<dbReference type="PANTHER" id="PTHR12305:SF60">
    <property type="entry name" value="PHOSPHATIDYLINOSITOL 3,4,5-TRISPHOSPHATE 3-PHOSPHATASE TPTE2-RELATED"/>
    <property type="match status" value="1"/>
</dbReference>
<proteinExistence type="predicted"/>
<reference evidence="4 5" key="1">
    <citation type="journal article" date="2023" name="G3 (Bethesda)">
        <title>A high-quality reference genome for the fission yeast Schizosaccharomyces osmophilus.</title>
        <authorList>
            <person name="Jia G.S."/>
            <person name="Zhang W.C."/>
            <person name="Liang Y."/>
            <person name="Liu X.H."/>
            <person name="Rhind N."/>
            <person name="Pidoux A."/>
            <person name="Brysch-Herzberg M."/>
            <person name="Du L.L."/>
        </authorList>
    </citation>
    <scope>NUCLEOTIDE SEQUENCE [LARGE SCALE GENOMIC DNA]</scope>
    <source>
        <strain evidence="4 5">CBS 15793</strain>
    </source>
</reference>
<dbReference type="SUPFAM" id="SSF52799">
    <property type="entry name" value="(Phosphotyrosine protein) phosphatases II"/>
    <property type="match status" value="1"/>
</dbReference>
<dbReference type="PROSITE" id="PS50056">
    <property type="entry name" value="TYR_PHOSPHATASE_2"/>
    <property type="match status" value="1"/>
</dbReference>
<dbReference type="InterPro" id="IPR029021">
    <property type="entry name" value="Prot-tyrosine_phosphatase-like"/>
</dbReference>
<dbReference type="EMBL" id="CP115611">
    <property type="protein sequence ID" value="WBW72445.1"/>
    <property type="molecule type" value="Genomic_DNA"/>
</dbReference>
<dbReference type="GO" id="GO:0016314">
    <property type="term" value="F:phosphatidylinositol-3,4,5-trisphosphate 3-phosphatase activity"/>
    <property type="evidence" value="ECO:0007669"/>
    <property type="project" value="TreeGrafter"/>
</dbReference>
<keyword evidence="5" id="KW-1185">Reference proteome</keyword>
<evidence type="ECO:0000259" key="3">
    <source>
        <dbReference type="PROSITE" id="PS51181"/>
    </source>
</evidence>
<dbReference type="InterPro" id="IPR057023">
    <property type="entry name" value="PTP-SAK"/>
</dbReference>
<keyword evidence="1" id="KW-0378">Hydrolase</keyword>
<evidence type="ECO:0000259" key="2">
    <source>
        <dbReference type="PROSITE" id="PS50056"/>
    </source>
</evidence>
<dbReference type="GeneID" id="80874519"/>
<dbReference type="InterPro" id="IPR029023">
    <property type="entry name" value="Tensin_phosphatase"/>
</dbReference>
<dbReference type="InterPro" id="IPR000387">
    <property type="entry name" value="Tyr_Pase_dom"/>
</dbReference>
<dbReference type="KEGG" id="som:SOMG_01037"/>
<accession>A0AAE9WAR8</accession>
<protein>
    <submittedName>
        <fullName evidence="4">Phosphatidylinositol-3,4, 5-trisphosphate3-phosphatase Ptn1</fullName>
    </submittedName>
</protein>
<feature type="domain" description="Phosphatase tensin-type" evidence="3">
    <location>
        <begin position="14"/>
        <end position="186"/>
    </location>
</feature>
<dbReference type="Pfam" id="PF22784">
    <property type="entry name" value="PTP-SAK"/>
    <property type="match status" value="1"/>
</dbReference>
<dbReference type="InterPro" id="IPR051281">
    <property type="entry name" value="Dual-spec_lipid-protein_phosph"/>
</dbReference>
<dbReference type="GO" id="GO:0140096">
    <property type="term" value="F:catalytic activity, acting on a protein"/>
    <property type="evidence" value="ECO:0007669"/>
    <property type="project" value="UniProtKB-ARBA"/>
</dbReference>
<dbReference type="InterPro" id="IPR016130">
    <property type="entry name" value="Tyr_Pase_AS"/>
</dbReference>
<organism evidence="4 5">
    <name type="scientific">Schizosaccharomyces osmophilus</name>
    <dbReference type="NCBI Taxonomy" id="2545709"/>
    <lineage>
        <taxon>Eukaryota</taxon>
        <taxon>Fungi</taxon>
        <taxon>Dikarya</taxon>
        <taxon>Ascomycota</taxon>
        <taxon>Taphrinomycotina</taxon>
        <taxon>Schizosaccharomycetes</taxon>
        <taxon>Schizosaccharomycetales</taxon>
        <taxon>Schizosaccharomycetaceae</taxon>
        <taxon>Schizosaccharomyces</taxon>
    </lineage>
</organism>
<evidence type="ECO:0000313" key="4">
    <source>
        <dbReference type="EMBL" id="WBW72445.1"/>
    </source>
</evidence>
<dbReference type="PANTHER" id="PTHR12305">
    <property type="entry name" value="PHOSPHATASE WITH HOMOLOGY TO TENSIN"/>
    <property type="match status" value="1"/>
</dbReference>
<dbReference type="PROSITE" id="PS51181">
    <property type="entry name" value="PPASE_TENSIN"/>
    <property type="match status" value="1"/>
</dbReference>
<evidence type="ECO:0000313" key="5">
    <source>
        <dbReference type="Proteomes" id="UP001212411"/>
    </source>
</evidence>
<dbReference type="Gene3D" id="3.90.190.10">
    <property type="entry name" value="Protein tyrosine phosphatase superfamily"/>
    <property type="match status" value="1"/>
</dbReference>
<gene>
    <name evidence="4" type="primary">ptn1</name>
    <name evidence="4" type="ORF">SOMG_01037</name>
</gene>
<evidence type="ECO:0000256" key="1">
    <source>
        <dbReference type="ARBA" id="ARBA00022801"/>
    </source>
</evidence>
<feature type="domain" description="Tyrosine specific protein phosphatases" evidence="2">
    <location>
        <begin position="104"/>
        <end position="174"/>
    </location>
</feature>
<name>A0AAE9WAR8_9SCHI</name>
<dbReference type="GO" id="GO:0005829">
    <property type="term" value="C:cytosol"/>
    <property type="evidence" value="ECO:0007669"/>
    <property type="project" value="TreeGrafter"/>
</dbReference>
<dbReference type="CDD" id="cd14497">
    <property type="entry name" value="PTP_PTEN-like"/>
    <property type="match status" value="1"/>
</dbReference>
<dbReference type="RefSeq" id="XP_056036688.1">
    <property type="nucleotide sequence ID" value="XM_056179830.1"/>
</dbReference>
<dbReference type="Proteomes" id="UP001212411">
    <property type="component" value="Chromosome 1"/>
</dbReference>
<dbReference type="SMART" id="SM00404">
    <property type="entry name" value="PTPc_motif"/>
    <property type="match status" value="1"/>
</dbReference>
<dbReference type="InterPro" id="IPR003595">
    <property type="entry name" value="Tyr_Pase_cat"/>
</dbReference>